<keyword evidence="2" id="KW-0812">Transmembrane</keyword>
<comment type="caution">
    <text evidence="4">The sequence shown here is derived from an EMBL/GenBank/DDBJ whole genome shotgun (WGS) entry which is preliminary data.</text>
</comment>
<reference evidence="4" key="1">
    <citation type="submission" date="2019-05" db="EMBL/GenBank/DDBJ databases">
        <title>Annotation for the trematode Fasciolopsis buski.</title>
        <authorList>
            <person name="Choi Y.-J."/>
        </authorList>
    </citation>
    <scope>NUCLEOTIDE SEQUENCE</scope>
    <source>
        <strain evidence="4">HT</strain>
        <tissue evidence="4">Whole worm</tissue>
    </source>
</reference>
<keyword evidence="3" id="KW-0732">Signal</keyword>
<feature type="signal peptide" evidence="3">
    <location>
        <begin position="1"/>
        <end position="23"/>
    </location>
</feature>
<dbReference type="EMBL" id="LUCM01008157">
    <property type="protein sequence ID" value="KAA0188855.1"/>
    <property type="molecule type" value="Genomic_DNA"/>
</dbReference>
<feature type="chain" id="PRO_5034871458" evidence="3">
    <location>
        <begin position="24"/>
        <end position="506"/>
    </location>
</feature>
<accession>A0A8E0RV66</accession>
<dbReference type="Proteomes" id="UP000728185">
    <property type="component" value="Unassembled WGS sequence"/>
</dbReference>
<evidence type="ECO:0000256" key="2">
    <source>
        <dbReference type="SAM" id="Phobius"/>
    </source>
</evidence>
<organism evidence="4 5">
    <name type="scientific">Fasciolopsis buskii</name>
    <dbReference type="NCBI Taxonomy" id="27845"/>
    <lineage>
        <taxon>Eukaryota</taxon>
        <taxon>Metazoa</taxon>
        <taxon>Spiralia</taxon>
        <taxon>Lophotrochozoa</taxon>
        <taxon>Platyhelminthes</taxon>
        <taxon>Trematoda</taxon>
        <taxon>Digenea</taxon>
        <taxon>Plagiorchiida</taxon>
        <taxon>Echinostomata</taxon>
        <taxon>Echinostomatoidea</taxon>
        <taxon>Fasciolidae</taxon>
        <taxon>Fasciolopsis</taxon>
    </lineage>
</organism>
<evidence type="ECO:0000313" key="4">
    <source>
        <dbReference type="EMBL" id="KAA0188855.1"/>
    </source>
</evidence>
<protein>
    <submittedName>
        <fullName evidence="4">Uncharacterized protein</fullName>
    </submittedName>
</protein>
<gene>
    <name evidence="4" type="ORF">FBUS_09603</name>
</gene>
<keyword evidence="2" id="KW-0472">Membrane</keyword>
<sequence length="506" mass="55002">MLVSLVVCLVEWTLRLPVALVRAPNSGSQNEEDSSADPNETTLSLVMSTLYMMVCHPPFGPGPKANAEETVNSAMEDTHSPFPDPLIGLLSECQIQIDLQSFSVPKPQLDVSSLAVKSFLKADLGHPWGGFQSSGDEAYSGVQSVRLAARVAICQILNYQDHFPMDSQGALLNTFIQEHHDQIADGIAHDTAGRAVNEKELTADILESSNVQIFVVNSSVLVSLLSLPSSSVDRTVLGSRSRSRFESPKRIAELPTSESTAAAVTELFSPRLLVQSVSSTQNKSHQSHSVVSGKFLLFVNTHTAYGCIKETVAVGENTGVYTTHLLNTNYTRVIVRDFAGKYSWDLSCLYGQWNGSTPQGRSQSVPCSGNEISDHLIGLDSLSLGNQEHNAPPCPPPRLNPNPPPLAINVNYANSSAPDMDTCSPTLAKQAERYDGRLRSESRSGSESLRTGTPQFPFATQSHGPSFDVLNSVSYFCLLIAFRLYLILFAISFLFLSTCDLAVYFH</sequence>
<feature type="region of interest" description="Disordered" evidence="1">
    <location>
        <begin position="434"/>
        <end position="455"/>
    </location>
</feature>
<proteinExistence type="predicted"/>
<keyword evidence="5" id="KW-1185">Reference proteome</keyword>
<feature type="compositionally biased region" description="Basic and acidic residues" evidence="1">
    <location>
        <begin position="434"/>
        <end position="444"/>
    </location>
</feature>
<evidence type="ECO:0000256" key="3">
    <source>
        <dbReference type="SAM" id="SignalP"/>
    </source>
</evidence>
<evidence type="ECO:0000256" key="1">
    <source>
        <dbReference type="SAM" id="MobiDB-lite"/>
    </source>
</evidence>
<name>A0A8E0RV66_9TREM</name>
<evidence type="ECO:0000313" key="5">
    <source>
        <dbReference type="Proteomes" id="UP000728185"/>
    </source>
</evidence>
<keyword evidence="2" id="KW-1133">Transmembrane helix</keyword>
<dbReference type="AlphaFoldDB" id="A0A8E0RV66"/>
<feature type="transmembrane region" description="Helical" evidence="2">
    <location>
        <begin position="473"/>
        <end position="496"/>
    </location>
</feature>